<accession>A0A085U1G6</accession>
<evidence type="ECO:0000259" key="1">
    <source>
        <dbReference type="Pfam" id="PF07045"/>
    </source>
</evidence>
<proteinExistence type="predicted"/>
<dbReference type="RefSeq" id="WP_038142871.1">
    <property type="nucleotide sequence ID" value="NZ_AQRC01000001.1"/>
</dbReference>
<evidence type="ECO:0000313" key="3">
    <source>
        <dbReference type="Proteomes" id="UP000028607"/>
    </source>
</evidence>
<evidence type="ECO:0000313" key="2">
    <source>
        <dbReference type="EMBL" id="KFE36813.1"/>
    </source>
</evidence>
<keyword evidence="3" id="KW-1185">Reference proteome</keyword>
<organism evidence="2 3">
    <name type="scientific">Thioclava atlantica</name>
    <dbReference type="NCBI Taxonomy" id="1317124"/>
    <lineage>
        <taxon>Bacteria</taxon>
        <taxon>Pseudomonadati</taxon>
        <taxon>Pseudomonadota</taxon>
        <taxon>Alphaproteobacteria</taxon>
        <taxon>Rhodobacterales</taxon>
        <taxon>Paracoccaceae</taxon>
        <taxon>Thioclava</taxon>
    </lineage>
</organism>
<dbReference type="InterPro" id="IPR011008">
    <property type="entry name" value="Dimeric_a/b-barrel"/>
</dbReference>
<dbReference type="STRING" id="1317124.DW2_01605"/>
<dbReference type="Pfam" id="PF07045">
    <property type="entry name" value="DUF1330"/>
    <property type="match status" value="1"/>
</dbReference>
<reference evidence="3" key="1">
    <citation type="submission" date="2013-04" db="EMBL/GenBank/DDBJ databases">
        <title>Thioclava sp. 13D2W-2 Genome Sequencing.</title>
        <authorList>
            <person name="Lai Q."/>
            <person name="Li G."/>
            <person name="Shao Z."/>
        </authorList>
    </citation>
    <scope>NUCLEOTIDE SEQUENCE [LARGE SCALE GENOMIC DNA]</scope>
    <source>
        <strain evidence="3">13D2W-2</strain>
    </source>
</reference>
<feature type="domain" description="DUF1330" evidence="1">
    <location>
        <begin position="4"/>
        <end position="95"/>
    </location>
</feature>
<dbReference type="PANTHER" id="PTHR41521">
    <property type="match status" value="1"/>
</dbReference>
<dbReference type="PANTHER" id="PTHR41521:SF4">
    <property type="entry name" value="BLR0684 PROTEIN"/>
    <property type="match status" value="1"/>
</dbReference>
<sequence>MSGKAYWVAHVSVTDPAAYQAYRAAAAPAIAAHGGQILVLGGEQDLVAGAMRPATVIVAFPSLEAARSCYHGPDYQATLAMRDAGAEVDLAIVAGTPTSS</sequence>
<dbReference type="PATRIC" id="fig|1317124.6.peg.319"/>
<reference evidence="2 3" key="2">
    <citation type="journal article" date="2015" name="Antonie Van Leeuwenhoek">
        <title>Thioclava indica sp. nov., isolated from surface seawater of the Indian Ocean.</title>
        <authorList>
            <person name="Liu Y."/>
            <person name="Lai Q."/>
            <person name="Du J."/>
            <person name="Xu H."/>
            <person name="Jiang L."/>
            <person name="Shao Z."/>
        </authorList>
    </citation>
    <scope>NUCLEOTIDE SEQUENCE [LARGE SCALE GENOMIC DNA]</scope>
    <source>
        <strain evidence="2 3">13D2W-2</strain>
    </source>
</reference>
<comment type="caution">
    <text evidence="2">The sequence shown here is derived from an EMBL/GenBank/DDBJ whole genome shotgun (WGS) entry which is preliminary data.</text>
</comment>
<dbReference type="OrthoDB" id="9806380at2"/>
<dbReference type="InterPro" id="IPR010753">
    <property type="entry name" value="DUF1330"/>
</dbReference>
<dbReference type="SUPFAM" id="SSF54909">
    <property type="entry name" value="Dimeric alpha+beta barrel"/>
    <property type="match status" value="1"/>
</dbReference>
<dbReference type="AlphaFoldDB" id="A0A085U1G6"/>
<protein>
    <recommendedName>
        <fullName evidence="1">DUF1330 domain-containing protein</fullName>
    </recommendedName>
</protein>
<dbReference type="Gene3D" id="3.30.70.100">
    <property type="match status" value="1"/>
</dbReference>
<name>A0A085U1G6_9RHOB</name>
<dbReference type="EMBL" id="AQRC01000001">
    <property type="protein sequence ID" value="KFE36813.1"/>
    <property type="molecule type" value="Genomic_DNA"/>
</dbReference>
<dbReference type="eggNOG" id="COG5470">
    <property type="taxonomic scope" value="Bacteria"/>
</dbReference>
<gene>
    <name evidence="2" type="ORF">DW2_01605</name>
</gene>
<dbReference type="Proteomes" id="UP000028607">
    <property type="component" value="Unassembled WGS sequence"/>
</dbReference>